<keyword evidence="9" id="KW-1185">Reference proteome</keyword>
<gene>
    <name evidence="8" type="ORF">SAY87_025830</name>
</gene>
<evidence type="ECO:0000313" key="8">
    <source>
        <dbReference type="EMBL" id="KAK4746793.1"/>
    </source>
</evidence>
<dbReference type="Gene3D" id="4.10.1000.10">
    <property type="entry name" value="Zinc finger, CCCH-type"/>
    <property type="match status" value="1"/>
</dbReference>
<evidence type="ECO:0000256" key="6">
    <source>
        <dbReference type="SAM" id="MobiDB-lite"/>
    </source>
</evidence>
<dbReference type="Proteomes" id="UP001345219">
    <property type="component" value="Chromosome 20"/>
</dbReference>
<dbReference type="InterPro" id="IPR057444">
    <property type="entry name" value="Znf-CCCH_AtC3H23-like"/>
</dbReference>
<dbReference type="InterPro" id="IPR000571">
    <property type="entry name" value="Znf_CCCH"/>
</dbReference>
<comment type="caution">
    <text evidence="8">The sequence shown here is derived from an EMBL/GenBank/DDBJ whole genome shotgun (WGS) entry which is preliminary data.</text>
</comment>
<dbReference type="PANTHER" id="PTHR14493:SF155">
    <property type="entry name" value="ZINC FINGER CCCH DOMAIN-CONTAINING PROTEIN 20"/>
    <property type="match status" value="1"/>
</dbReference>
<sequence length="337" mass="36884">MMLGECNHLPDPTDHSWLSCSGEDTAAVAACTSSPERPLLDIMAALQLYGSAGHGVGDPAEESDEFRMYEFKVRRCGRGRAHDWTECPYAHPGEKARRRDPRRHHYSSAACPDFRKGCCWKGDSCEFSHGVFECWLHPARYRTQPCKDGTNCGRRVCFFAHTPEQLRLGAAQHSPRSPKDQSPLISSKMLHLLTSPGAISPDESPPASPLAWPLAATASGGSPVSDVNLSLRNLQLERVKSLPRTYSNASSGSCYGSPRGLLLPPGFQSLPSTPTWGAAAVARSGYEYEDEPPAMERVESGRSLRAMMFERLSRENSLGPAKADPSPDLDWVSELVN</sequence>
<keyword evidence="3 5" id="KW-0862">Zinc</keyword>
<keyword evidence="2 5" id="KW-0863">Zinc-finger</keyword>
<keyword evidence="1 5" id="KW-0479">Metal-binding</keyword>
<reference evidence="8 9" key="1">
    <citation type="journal article" date="2023" name="Hortic Res">
        <title>Pangenome of water caltrop reveals structural variations and asymmetric subgenome divergence after allopolyploidization.</title>
        <authorList>
            <person name="Zhang X."/>
            <person name="Chen Y."/>
            <person name="Wang L."/>
            <person name="Yuan Y."/>
            <person name="Fang M."/>
            <person name="Shi L."/>
            <person name="Lu R."/>
            <person name="Comes H.P."/>
            <person name="Ma Y."/>
            <person name="Chen Y."/>
            <person name="Huang G."/>
            <person name="Zhou Y."/>
            <person name="Zheng Z."/>
            <person name="Qiu Y."/>
        </authorList>
    </citation>
    <scope>NUCLEOTIDE SEQUENCE [LARGE SCALE GENOMIC DNA]</scope>
    <source>
        <tissue evidence="8">Roots</tissue>
    </source>
</reference>
<dbReference type="EMBL" id="JAXIOK010000020">
    <property type="protein sequence ID" value="KAK4746793.1"/>
    <property type="molecule type" value="Genomic_DNA"/>
</dbReference>
<dbReference type="Pfam" id="PF25512">
    <property type="entry name" value="zf-CCCH_AtC3H23"/>
    <property type="match status" value="1"/>
</dbReference>
<feature type="domain" description="C3H1-type" evidence="7">
    <location>
        <begin position="106"/>
        <end position="132"/>
    </location>
</feature>
<keyword evidence="4" id="KW-0238">DNA-binding</keyword>
<proteinExistence type="predicted"/>
<evidence type="ECO:0000256" key="5">
    <source>
        <dbReference type="PROSITE-ProRule" id="PRU00723"/>
    </source>
</evidence>
<name>A0AAN7GU02_9MYRT</name>
<dbReference type="AlphaFoldDB" id="A0AAN7GU02"/>
<organism evidence="8 9">
    <name type="scientific">Trapa incisa</name>
    <dbReference type="NCBI Taxonomy" id="236973"/>
    <lineage>
        <taxon>Eukaryota</taxon>
        <taxon>Viridiplantae</taxon>
        <taxon>Streptophyta</taxon>
        <taxon>Embryophyta</taxon>
        <taxon>Tracheophyta</taxon>
        <taxon>Spermatophyta</taxon>
        <taxon>Magnoliopsida</taxon>
        <taxon>eudicotyledons</taxon>
        <taxon>Gunneridae</taxon>
        <taxon>Pentapetalae</taxon>
        <taxon>rosids</taxon>
        <taxon>malvids</taxon>
        <taxon>Myrtales</taxon>
        <taxon>Lythraceae</taxon>
        <taxon>Trapa</taxon>
    </lineage>
</organism>
<dbReference type="PROSITE" id="PS50103">
    <property type="entry name" value="ZF_C3H1"/>
    <property type="match status" value="1"/>
</dbReference>
<evidence type="ECO:0000256" key="4">
    <source>
        <dbReference type="ARBA" id="ARBA00023125"/>
    </source>
</evidence>
<dbReference type="InterPro" id="IPR045234">
    <property type="entry name" value="Unkempt-like"/>
</dbReference>
<evidence type="ECO:0000256" key="1">
    <source>
        <dbReference type="ARBA" id="ARBA00022723"/>
    </source>
</evidence>
<feature type="region of interest" description="Disordered" evidence="6">
    <location>
        <begin position="315"/>
        <end position="337"/>
    </location>
</feature>
<dbReference type="GO" id="GO:0003677">
    <property type="term" value="F:DNA binding"/>
    <property type="evidence" value="ECO:0007669"/>
    <property type="project" value="UniProtKB-KW"/>
</dbReference>
<accession>A0AAN7GU02</accession>
<evidence type="ECO:0000256" key="3">
    <source>
        <dbReference type="ARBA" id="ARBA00022833"/>
    </source>
</evidence>
<evidence type="ECO:0000313" key="9">
    <source>
        <dbReference type="Proteomes" id="UP001345219"/>
    </source>
</evidence>
<feature type="zinc finger region" description="C3H1-type" evidence="5">
    <location>
        <begin position="106"/>
        <end position="132"/>
    </location>
</feature>
<evidence type="ECO:0000256" key="2">
    <source>
        <dbReference type="ARBA" id="ARBA00022771"/>
    </source>
</evidence>
<dbReference type="PANTHER" id="PTHR14493">
    <property type="entry name" value="UNKEMPT FAMILY MEMBER"/>
    <property type="match status" value="1"/>
</dbReference>
<evidence type="ECO:0000259" key="7">
    <source>
        <dbReference type="PROSITE" id="PS50103"/>
    </source>
</evidence>
<dbReference type="GO" id="GO:0008270">
    <property type="term" value="F:zinc ion binding"/>
    <property type="evidence" value="ECO:0007669"/>
    <property type="project" value="UniProtKB-KW"/>
</dbReference>
<dbReference type="SMART" id="SM00356">
    <property type="entry name" value="ZnF_C3H1"/>
    <property type="match status" value="2"/>
</dbReference>
<protein>
    <recommendedName>
        <fullName evidence="7">C3H1-type domain-containing protein</fullName>
    </recommendedName>
</protein>